<dbReference type="EMBL" id="CP000542">
    <property type="protein sequence ID" value="ABM59374.1"/>
    <property type="molecule type" value="Genomic_DNA"/>
</dbReference>
<gene>
    <name evidence="1" type="ordered locus">Veis_3658</name>
</gene>
<keyword evidence="2" id="KW-1185">Reference proteome</keyword>
<organism evidence="1 2">
    <name type="scientific">Verminephrobacter eiseniae (strain EF01-2)</name>
    <dbReference type="NCBI Taxonomy" id="391735"/>
    <lineage>
        <taxon>Bacteria</taxon>
        <taxon>Pseudomonadati</taxon>
        <taxon>Pseudomonadota</taxon>
        <taxon>Betaproteobacteria</taxon>
        <taxon>Burkholderiales</taxon>
        <taxon>Comamonadaceae</taxon>
        <taxon>Verminephrobacter</taxon>
    </lineage>
</organism>
<dbReference type="RefSeq" id="WP_011811365.1">
    <property type="nucleotide sequence ID" value="NC_008786.1"/>
</dbReference>
<dbReference type="STRING" id="391735.Veis_3658"/>
<dbReference type="HOGENOM" id="CLU_2439962_0_0_4"/>
<evidence type="ECO:0000313" key="1">
    <source>
        <dbReference type="EMBL" id="ABM59374.1"/>
    </source>
</evidence>
<sequence>MSQTANVPQGPIPGLSARGSACMTRDALGGHARQTMSDALAATPIKCRVTIKTESGQQTYDGLFASTGAAAIDAQERIGMRCQVSVRALP</sequence>
<protein>
    <submittedName>
        <fullName evidence="1">Uncharacterized protein</fullName>
    </submittedName>
</protein>
<name>A1WP17_VEREI</name>
<dbReference type="GeneID" id="76462055"/>
<dbReference type="KEGG" id="vei:Veis_3658"/>
<reference evidence="2" key="1">
    <citation type="submission" date="2006-12" db="EMBL/GenBank/DDBJ databases">
        <title>Complete sequence of chromosome 1 of Verminephrobacter eiseniae EF01-2.</title>
        <authorList>
            <person name="Copeland A."/>
            <person name="Lucas S."/>
            <person name="Lapidus A."/>
            <person name="Barry K."/>
            <person name="Detter J.C."/>
            <person name="Glavina del Rio T."/>
            <person name="Dalin E."/>
            <person name="Tice H."/>
            <person name="Pitluck S."/>
            <person name="Chertkov O."/>
            <person name="Brettin T."/>
            <person name="Bruce D."/>
            <person name="Han C."/>
            <person name="Tapia R."/>
            <person name="Gilna P."/>
            <person name="Schmutz J."/>
            <person name="Larimer F."/>
            <person name="Land M."/>
            <person name="Hauser L."/>
            <person name="Kyrpides N."/>
            <person name="Kim E."/>
            <person name="Stahl D."/>
            <person name="Richardson P."/>
        </authorList>
    </citation>
    <scope>NUCLEOTIDE SEQUENCE [LARGE SCALE GENOMIC DNA]</scope>
    <source>
        <strain evidence="2">EF01-2</strain>
    </source>
</reference>
<evidence type="ECO:0000313" key="2">
    <source>
        <dbReference type="Proteomes" id="UP000000374"/>
    </source>
</evidence>
<dbReference type="Proteomes" id="UP000000374">
    <property type="component" value="Chromosome"/>
</dbReference>
<accession>A1WP17</accession>
<proteinExistence type="predicted"/>
<dbReference type="AlphaFoldDB" id="A1WP17"/>